<dbReference type="EMBL" id="VENC01000008">
    <property type="protein sequence ID" value="MTI98725.1"/>
    <property type="molecule type" value="Genomic_DNA"/>
</dbReference>
<evidence type="ECO:0000313" key="1">
    <source>
        <dbReference type="EMBL" id="MTI98725.1"/>
    </source>
</evidence>
<dbReference type="AlphaFoldDB" id="A0A844HZ86"/>
<proteinExistence type="predicted"/>
<reference evidence="1 2" key="1">
    <citation type="submission" date="2019-06" db="EMBL/GenBank/DDBJ databases">
        <title>Enrichment of Autotrophic Halophilic Microorganisms from Red Sea Brine Pool Using Microbial Electrosynthesis System.</title>
        <authorList>
            <person name="Alqahtani M.F."/>
            <person name="Bajracharya S."/>
            <person name="Katuri K.P."/>
            <person name="Ali M."/>
            <person name="Saikaly P.E."/>
        </authorList>
    </citation>
    <scope>NUCLEOTIDE SEQUENCE [LARGE SCALE GENOMIC DNA]</scope>
    <source>
        <strain evidence="1">MES15</strain>
    </source>
</reference>
<organism evidence="1 2">
    <name type="scientific">Marinobacter adhaerens</name>
    <dbReference type="NCBI Taxonomy" id="1033846"/>
    <lineage>
        <taxon>Bacteria</taxon>
        <taxon>Pseudomonadati</taxon>
        <taxon>Pseudomonadota</taxon>
        <taxon>Gammaproteobacteria</taxon>
        <taxon>Pseudomonadales</taxon>
        <taxon>Marinobacteraceae</taxon>
        <taxon>Marinobacter</taxon>
    </lineage>
</organism>
<protein>
    <submittedName>
        <fullName evidence="1">Uncharacterized protein</fullName>
    </submittedName>
</protein>
<name>A0A844HZ86_9GAMM</name>
<accession>A0A844HZ86</accession>
<sequence>MDKVPKEKLEAIVDLALDVLMSRDADAGWQNFGILGRLRDCGGVLPKGDVSTVTVWKKGWLLGNWKPKHRQALALLEKLSENNRQAVLIHRAYHNRTTVIEDPMTGYRKETYWSSERICQQLGITPEKFRLRVHRGYLALAKKLEAAVTQSL</sequence>
<comment type="caution">
    <text evidence="1">The sequence shown here is derived from an EMBL/GenBank/DDBJ whole genome shotgun (WGS) entry which is preliminary data.</text>
</comment>
<dbReference type="Proteomes" id="UP000431462">
    <property type="component" value="Unassembled WGS sequence"/>
</dbReference>
<evidence type="ECO:0000313" key="2">
    <source>
        <dbReference type="Proteomes" id="UP000431462"/>
    </source>
</evidence>
<gene>
    <name evidence="1" type="ORF">FH752_08900</name>
</gene>